<comment type="caution">
    <text evidence="2">The sequence shown here is derived from an EMBL/GenBank/DDBJ whole genome shotgun (WGS) entry which is preliminary data.</text>
</comment>
<dbReference type="OrthoDB" id="6371827at2759"/>
<evidence type="ECO:0000313" key="3">
    <source>
        <dbReference type="Proteomes" id="UP000770661"/>
    </source>
</evidence>
<reference evidence="2" key="1">
    <citation type="submission" date="2020-07" db="EMBL/GenBank/DDBJ databases">
        <title>The High-quality genome of the commercially important snow crab, Chionoecetes opilio.</title>
        <authorList>
            <person name="Jeong J.-H."/>
            <person name="Ryu S."/>
        </authorList>
    </citation>
    <scope>NUCLEOTIDE SEQUENCE</scope>
    <source>
        <strain evidence="2">MADBK_172401_WGS</strain>
        <tissue evidence="2">Digestive gland</tissue>
    </source>
</reference>
<evidence type="ECO:0000256" key="1">
    <source>
        <dbReference type="SAM" id="MobiDB-lite"/>
    </source>
</evidence>
<dbReference type="Proteomes" id="UP000770661">
    <property type="component" value="Unassembled WGS sequence"/>
</dbReference>
<name>A0A8J4YA64_CHIOP</name>
<dbReference type="AlphaFoldDB" id="A0A8J4YA64"/>
<feature type="region of interest" description="Disordered" evidence="1">
    <location>
        <begin position="1"/>
        <end position="39"/>
    </location>
</feature>
<organism evidence="2 3">
    <name type="scientific">Chionoecetes opilio</name>
    <name type="common">Atlantic snow crab</name>
    <name type="synonym">Cancer opilio</name>
    <dbReference type="NCBI Taxonomy" id="41210"/>
    <lineage>
        <taxon>Eukaryota</taxon>
        <taxon>Metazoa</taxon>
        <taxon>Ecdysozoa</taxon>
        <taxon>Arthropoda</taxon>
        <taxon>Crustacea</taxon>
        <taxon>Multicrustacea</taxon>
        <taxon>Malacostraca</taxon>
        <taxon>Eumalacostraca</taxon>
        <taxon>Eucarida</taxon>
        <taxon>Decapoda</taxon>
        <taxon>Pleocyemata</taxon>
        <taxon>Brachyura</taxon>
        <taxon>Eubrachyura</taxon>
        <taxon>Majoidea</taxon>
        <taxon>Majidae</taxon>
        <taxon>Chionoecetes</taxon>
    </lineage>
</organism>
<accession>A0A8J4YA64</accession>
<proteinExistence type="predicted"/>
<keyword evidence="3" id="KW-1185">Reference proteome</keyword>
<gene>
    <name evidence="2" type="ORF">GWK47_007025</name>
</gene>
<dbReference type="EMBL" id="JACEEZ010013560">
    <property type="protein sequence ID" value="KAG0720021.1"/>
    <property type="molecule type" value="Genomic_DNA"/>
</dbReference>
<sequence>MPPDDDGRQPAAVDMDTTSTVPKRSRSPSPPSGETHLPDKACKLARSFASITASPPRDAIPTASAASESACSLPSQPNRLIIVRSAEGLRSFINPGKVSRAGFDSIFKKKFVSSTLTITGGGRGIKFEVANLDNLAHPPESVTTLGEWSVKCWVASDDDPTYMFGRIFPVSPEMTNDEILAGLTVLDGSPSVIVSALRLPTPVRDGESEANMAIRVKFRGPLPDRVSLDNTVYWVRPHTLPVLRCTRCLLFGHGNATCNMKIRCSNCSGFHVAEGCARPVYCLFCGDDHRPTYKQCPAYLQAMQVQLLQHEPTCSISDVKRKLRGIHPGTFRPRGPPVREPSSPTRHLPCQPVPGPPPACQPNPRPAPCHPMSPSITVVQLAAGCVTPTRPPTISSSLRDSLIRCLPGLLTFLMSLTRGNTVADRAAAEAHSLPSPIDMTTDLTDSLTNLQTTCNRHWDNELTDALQYTSLGRIRHDTRHHWWTHSPSRALDTAVTRLRIGHTRLNAHLHKLGMTADPHCPWCPTYPDTPEHLLLQCPRHHSHRTALLQSLSPLLLRRPTLADLLGGSPDPGLAFKILKHTRTFLHKSGQLHRI</sequence>
<protein>
    <recommendedName>
        <fullName evidence="4">Gag-like protein</fullName>
    </recommendedName>
</protein>
<evidence type="ECO:0008006" key="4">
    <source>
        <dbReference type="Google" id="ProtNLM"/>
    </source>
</evidence>
<feature type="region of interest" description="Disordered" evidence="1">
    <location>
        <begin position="326"/>
        <end position="348"/>
    </location>
</feature>
<evidence type="ECO:0000313" key="2">
    <source>
        <dbReference type="EMBL" id="KAG0720021.1"/>
    </source>
</evidence>